<dbReference type="PANTHER" id="PTHR13136">
    <property type="entry name" value="TESTIS DEVELOPMENT PROTEIN PRTD"/>
    <property type="match status" value="1"/>
</dbReference>
<name>K0CFY1_ALCDB</name>
<dbReference type="SUPFAM" id="SSF53474">
    <property type="entry name" value="alpha/beta-Hydrolases"/>
    <property type="match status" value="1"/>
</dbReference>
<dbReference type="PANTHER" id="PTHR13136:SF11">
    <property type="entry name" value="TESTIS-EXPRESSED PROTEIN 30"/>
    <property type="match status" value="1"/>
</dbReference>
<dbReference type="KEGG" id="adi:B5T_02952"/>
<dbReference type="PATRIC" id="fig|930169.3.peg.2912"/>
<evidence type="ECO:0000259" key="1">
    <source>
        <dbReference type="Pfam" id="PF20408"/>
    </source>
</evidence>
<dbReference type="Proteomes" id="UP000006286">
    <property type="component" value="Chromosome"/>
</dbReference>
<dbReference type="Gene3D" id="3.40.50.1820">
    <property type="entry name" value="alpha/beta hydrolase"/>
    <property type="match status" value="1"/>
</dbReference>
<keyword evidence="2" id="KW-0378">Hydrolase</keyword>
<feature type="domain" description="KANL3/Tex30 alpha/beta hydrolase-like" evidence="1">
    <location>
        <begin position="12"/>
        <end position="210"/>
    </location>
</feature>
<dbReference type="eggNOG" id="COG3571">
    <property type="taxonomic scope" value="Bacteria"/>
</dbReference>
<dbReference type="InterPro" id="IPR029058">
    <property type="entry name" value="AB_hydrolase_fold"/>
</dbReference>
<keyword evidence="3" id="KW-1185">Reference proteome</keyword>
<dbReference type="RefSeq" id="WP_014995286.1">
    <property type="nucleotide sequence ID" value="NC_018691.1"/>
</dbReference>
<dbReference type="AlphaFoldDB" id="K0CFY1"/>
<gene>
    <name evidence="2" type="ordered locus">B5T_02952</name>
</gene>
<organism evidence="2 3">
    <name type="scientific">Alcanivorax dieselolei (strain DSM 16502 / CGMCC 1.3690 / MCCC 1A00001 / B-5)</name>
    <name type="common">Alloalcanivorax dieselolei</name>
    <dbReference type="NCBI Taxonomy" id="930169"/>
    <lineage>
        <taxon>Bacteria</taxon>
        <taxon>Pseudomonadati</taxon>
        <taxon>Pseudomonadota</taxon>
        <taxon>Gammaproteobacteria</taxon>
        <taxon>Oceanospirillales</taxon>
        <taxon>Alcanivoracaceae</taxon>
        <taxon>Alloalcanivorax</taxon>
    </lineage>
</organism>
<reference evidence="2 3" key="1">
    <citation type="journal article" date="2012" name="J. Bacteriol.">
        <title>Complete genome sequence of Alcanivorax dieselolei type strain B5.</title>
        <authorList>
            <person name="Lai Q."/>
            <person name="Li W."/>
            <person name="Shao Z."/>
        </authorList>
    </citation>
    <scope>NUCLEOTIDE SEQUENCE [LARGE SCALE GENOMIC DNA]</scope>
    <source>
        <strain evidence="3">DSM 16502 / CGMCC 1.3690 / B-5</strain>
    </source>
</reference>
<protein>
    <submittedName>
        <fullName evidence="2">Alpha/beta-hydrolase protein family, putative</fullName>
    </submittedName>
</protein>
<dbReference type="GO" id="GO:0016787">
    <property type="term" value="F:hydrolase activity"/>
    <property type="evidence" value="ECO:0007669"/>
    <property type="project" value="UniProtKB-KW"/>
</dbReference>
<dbReference type="InterPro" id="IPR026555">
    <property type="entry name" value="NSL3/Tex30"/>
</dbReference>
<dbReference type="ESTHER" id="alcdb-k0cfy1">
    <property type="family name" value="NLS3-Tex30"/>
</dbReference>
<accession>K0CFY1</accession>
<dbReference type="HOGENOM" id="CLU_072792_1_0_6"/>
<dbReference type="OrthoDB" id="652634at2"/>
<sequence length="224" mass="24593">MSLLWNRPERPSATLVLAHGAGAPMDSPFMTGMAELLAERGIQVARFEFDYMDRRRREGIKAPPDRAARLLARFDAVVGQVLEEAGTGLPLWIGGKSMGGRMATLLAADTEADKQPWTGVVALGYPFHPPGKPERTRTEHLPSLSRPTLICQGERDPFGKPPEVAGYALGSRVTVTWLPDGDHDLKPRKSAPVSHQDNLREAADRIVEFIDALADVRRPGPVFR</sequence>
<dbReference type="Pfam" id="PF20408">
    <property type="entry name" value="Abhydrolase_11"/>
    <property type="match status" value="1"/>
</dbReference>
<proteinExistence type="predicted"/>
<dbReference type="InterPro" id="IPR046879">
    <property type="entry name" value="KANL3/Tex30_Abhydrolase"/>
</dbReference>
<dbReference type="EMBL" id="CP003466">
    <property type="protein sequence ID" value="AFT71220.1"/>
    <property type="molecule type" value="Genomic_DNA"/>
</dbReference>
<evidence type="ECO:0000313" key="3">
    <source>
        <dbReference type="Proteomes" id="UP000006286"/>
    </source>
</evidence>
<dbReference type="STRING" id="930169.B5T_02952"/>
<evidence type="ECO:0000313" key="2">
    <source>
        <dbReference type="EMBL" id="AFT71220.1"/>
    </source>
</evidence>